<dbReference type="SUPFAM" id="SSF50998">
    <property type="entry name" value="Quinoprotein alcohol dehydrogenase-like"/>
    <property type="match status" value="1"/>
</dbReference>
<dbReference type="InterPro" id="IPR001680">
    <property type="entry name" value="WD40_rpt"/>
</dbReference>
<protein>
    <submittedName>
        <fullName evidence="3">Ribosome biogenesis protein nsa1 (NOP7-associated protein 1)</fullName>
    </submittedName>
</protein>
<feature type="compositionally biased region" description="Polar residues" evidence="2">
    <location>
        <begin position="476"/>
        <end position="486"/>
    </location>
</feature>
<dbReference type="Gene3D" id="2.130.10.10">
    <property type="entry name" value="YVTN repeat-like/Quinoprotein amine dehydrogenase"/>
    <property type="match status" value="2"/>
</dbReference>
<feature type="compositionally biased region" description="Acidic residues" evidence="2">
    <location>
        <begin position="499"/>
        <end position="508"/>
    </location>
</feature>
<dbReference type="Proteomes" id="UP001527925">
    <property type="component" value="Unassembled WGS sequence"/>
</dbReference>
<proteinExistence type="predicted"/>
<dbReference type="CDD" id="cd22857">
    <property type="entry name" value="WDR74"/>
    <property type="match status" value="1"/>
</dbReference>
<dbReference type="SMART" id="SM00320">
    <property type="entry name" value="WD40"/>
    <property type="match status" value="3"/>
</dbReference>
<organism evidence="3 4">
    <name type="scientific">Polyrhizophydium stewartii</name>
    <dbReference type="NCBI Taxonomy" id="2732419"/>
    <lineage>
        <taxon>Eukaryota</taxon>
        <taxon>Fungi</taxon>
        <taxon>Fungi incertae sedis</taxon>
        <taxon>Chytridiomycota</taxon>
        <taxon>Chytridiomycota incertae sedis</taxon>
        <taxon>Chytridiomycetes</taxon>
        <taxon>Rhizophydiales</taxon>
        <taxon>Rhizophydiales incertae sedis</taxon>
        <taxon>Polyrhizophydium</taxon>
    </lineage>
</organism>
<feature type="compositionally biased region" description="Low complexity" evidence="2">
    <location>
        <begin position="528"/>
        <end position="570"/>
    </location>
</feature>
<feature type="compositionally biased region" description="Basic and acidic residues" evidence="2">
    <location>
        <begin position="518"/>
        <end position="527"/>
    </location>
</feature>
<feature type="region of interest" description="Disordered" evidence="2">
    <location>
        <begin position="246"/>
        <end position="299"/>
    </location>
</feature>
<comment type="caution">
    <text evidence="3">The sequence shown here is derived from an EMBL/GenBank/DDBJ whole genome shotgun (WGS) entry which is preliminary data.</text>
</comment>
<dbReference type="InterPro" id="IPR037379">
    <property type="entry name" value="WDR74/Nsa1"/>
</dbReference>
<evidence type="ECO:0000256" key="2">
    <source>
        <dbReference type="SAM" id="MobiDB-lite"/>
    </source>
</evidence>
<comment type="subunit">
    <text evidence="1">Component of the pre-66S ribosomal particle.</text>
</comment>
<name>A0ABR4NBX7_9FUNG</name>
<evidence type="ECO:0000313" key="3">
    <source>
        <dbReference type="EMBL" id="KAL2916939.1"/>
    </source>
</evidence>
<reference evidence="3 4" key="1">
    <citation type="submission" date="2023-09" db="EMBL/GenBank/DDBJ databases">
        <title>Pangenome analysis of Batrachochytrium dendrobatidis and related Chytrids.</title>
        <authorList>
            <person name="Yacoub M.N."/>
            <person name="Stajich J.E."/>
            <person name="James T.Y."/>
        </authorList>
    </citation>
    <scope>NUCLEOTIDE SEQUENCE [LARGE SCALE GENOMIC DNA]</scope>
    <source>
        <strain evidence="3 4">JEL0888</strain>
    </source>
</reference>
<dbReference type="PANTHER" id="PTHR16038:SF4">
    <property type="entry name" value="WD REPEAT-CONTAINING PROTEIN 74"/>
    <property type="match status" value="1"/>
</dbReference>
<accession>A0ABR4NBX7</accession>
<gene>
    <name evidence="3" type="primary">NSA1</name>
    <name evidence="3" type="ORF">HK105_203371</name>
</gene>
<dbReference type="InterPro" id="IPR011047">
    <property type="entry name" value="Quinoprotein_ADH-like_sf"/>
</dbReference>
<keyword evidence="4" id="KW-1185">Reference proteome</keyword>
<evidence type="ECO:0000313" key="4">
    <source>
        <dbReference type="Proteomes" id="UP001527925"/>
    </source>
</evidence>
<dbReference type="PANTHER" id="PTHR16038">
    <property type="entry name" value="NOP SEVEN ASSOCIATED PROTEIN 1"/>
    <property type="match status" value="1"/>
</dbReference>
<feature type="region of interest" description="Disordered" evidence="2">
    <location>
        <begin position="466"/>
        <end position="576"/>
    </location>
</feature>
<evidence type="ECO:0000256" key="1">
    <source>
        <dbReference type="ARBA" id="ARBA00011187"/>
    </source>
</evidence>
<sequence>MPQRRIVEGAGTLLPTFLDMRLLTGDEVGLLKVTAVRTDALAPLPSKKLKSSLPAAKQAKADAAAAGDGAAPERARPLTQTRILGRVDRANGIQLLARASLDPNVVVVARASGIVECIDVDSGAVLRWHKCFTPMPEPAPAEPSRSSHRAAKPYRPEHFIGLHEHNGTVIAATDRGNVFYLNAPGSEAPALPSAVASLGQDRLCSMRVHPKYPHIFATGGDERDLCIWDIRRLFCSADGTVPLLEGEEASLPADPAGARKRKGKKANAEAELLNEADSDASHPPAEPVSGDGGEPANSIPVLEPLWEAKNVRNDFLDMRVPVWITTIEWLSTETYTRLVTGTGHHQVRVFDTKKQRRPILDVSVGDHPVRAMAVNASKTEVLLADTTGQMVSISIDTGKVTGKFLGIAGAVAQIHACERSDVVISVGIDRKARLFEGTGKRRILREIYLKQRLSALLVDENWVDNSPDEQEEASGNDGSAESTTSVKRGRNGAAGGGSDADDEDDDAMWDGIPVVGQDDGRSADTKSARANKSAKAAKASKAAKPAKAPKNAWQVADRPAPDGASAGAAAKKQRKA</sequence>
<dbReference type="EMBL" id="JADGIZ020000013">
    <property type="protein sequence ID" value="KAL2916939.1"/>
    <property type="molecule type" value="Genomic_DNA"/>
</dbReference>
<dbReference type="InterPro" id="IPR015943">
    <property type="entry name" value="WD40/YVTN_repeat-like_dom_sf"/>
</dbReference>